<dbReference type="Proteomes" id="UP000663851">
    <property type="component" value="Unassembled WGS sequence"/>
</dbReference>
<gene>
    <name evidence="1" type="ORF">HFQ381_LOCUS33783</name>
</gene>
<dbReference type="AlphaFoldDB" id="A0A821CJK5"/>
<proteinExistence type="predicted"/>
<dbReference type="EMBL" id="CAJOBO010011651">
    <property type="protein sequence ID" value="CAF4606419.1"/>
    <property type="molecule type" value="Genomic_DNA"/>
</dbReference>
<name>A0A821CJK5_9BILA</name>
<sequence>RHYNLISDTISLCEFENETWTALTYYLQVDLNLIS</sequence>
<evidence type="ECO:0000313" key="2">
    <source>
        <dbReference type="Proteomes" id="UP000663851"/>
    </source>
</evidence>
<feature type="non-terminal residue" evidence="1">
    <location>
        <position position="1"/>
    </location>
</feature>
<protein>
    <submittedName>
        <fullName evidence="1">Uncharacterized protein</fullName>
    </submittedName>
</protein>
<reference evidence="1" key="1">
    <citation type="submission" date="2021-02" db="EMBL/GenBank/DDBJ databases">
        <authorList>
            <person name="Nowell W R."/>
        </authorList>
    </citation>
    <scope>NUCLEOTIDE SEQUENCE</scope>
</reference>
<comment type="caution">
    <text evidence="1">The sequence shown here is derived from an EMBL/GenBank/DDBJ whole genome shotgun (WGS) entry which is preliminary data.</text>
</comment>
<evidence type="ECO:0000313" key="1">
    <source>
        <dbReference type="EMBL" id="CAF4606419.1"/>
    </source>
</evidence>
<accession>A0A821CJK5</accession>
<organism evidence="1 2">
    <name type="scientific">Rotaria socialis</name>
    <dbReference type="NCBI Taxonomy" id="392032"/>
    <lineage>
        <taxon>Eukaryota</taxon>
        <taxon>Metazoa</taxon>
        <taxon>Spiralia</taxon>
        <taxon>Gnathifera</taxon>
        <taxon>Rotifera</taxon>
        <taxon>Eurotatoria</taxon>
        <taxon>Bdelloidea</taxon>
        <taxon>Philodinida</taxon>
        <taxon>Philodinidae</taxon>
        <taxon>Rotaria</taxon>
    </lineage>
</organism>